<sequence>MQDNPRKIDEQRWEAERLGEELEQKRQEFVRSILRRSEGISAEREKFIHDLKTGSPKTPKPNT</sequence>
<dbReference type="Proteomes" id="UP000192569">
    <property type="component" value="Chromosome I"/>
</dbReference>
<evidence type="ECO:0000313" key="1">
    <source>
        <dbReference type="EMBL" id="SMC00062.1"/>
    </source>
</evidence>
<protein>
    <submittedName>
        <fullName evidence="1">Uncharacterized protein</fullName>
    </submittedName>
</protein>
<organism evidence="1 2">
    <name type="scientific">Thermanaeromonas toyohensis ToBE</name>
    <dbReference type="NCBI Taxonomy" id="698762"/>
    <lineage>
        <taxon>Bacteria</taxon>
        <taxon>Bacillati</taxon>
        <taxon>Bacillota</taxon>
        <taxon>Clostridia</taxon>
        <taxon>Neomoorellales</taxon>
        <taxon>Neomoorellaceae</taxon>
        <taxon>Thermanaeromonas</taxon>
    </lineage>
</organism>
<reference evidence="1 2" key="1">
    <citation type="submission" date="2017-04" db="EMBL/GenBank/DDBJ databases">
        <authorList>
            <person name="Afonso C.L."/>
            <person name="Miller P.J."/>
            <person name="Scott M.A."/>
            <person name="Spackman E."/>
            <person name="Goraichik I."/>
            <person name="Dimitrov K.M."/>
            <person name="Suarez D.L."/>
            <person name="Swayne D.E."/>
        </authorList>
    </citation>
    <scope>NUCLEOTIDE SEQUENCE [LARGE SCALE GENOMIC DNA]</scope>
    <source>
        <strain evidence="1 2">ToBE</strain>
    </source>
</reference>
<keyword evidence="2" id="KW-1185">Reference proteome</keyword>
<dbReference type="EMBL" id="LT838272">
    <property type="protein sequence ID" value="SMC00062.1"/>
    <property type="molecule type" value="Genomic_DNA"/>
</dbReference>
<name>A0A1W1W353_9FIRM</name>
<dbReference type="STRING" id="698762.SAMN00808754_3251"/>
<evidence type="ECO:0000313" key="2">
    <source>
        <dbReference type="Proteomes" id="UP000192569"/>
    </source>
</evidence>
<proteinExistence type="predicted"/>
<dbReference type="RefSeq" id="WP_084666889.1">
    <property type="nucleotide sequence ID" value="NZ_LT838272.1"/>
</dbReference>
<gene>
    <name evidence="1" type="ORF">SAMN00808754_3251</name>
</gene>
<dbReference type="AlphaFoldDB" id="A0A1W1W353"/>
<accession>A0A1W1W353</accession>